<evidence type="ECO:0008006" key="3">
    <source>
        <dbReference type="Google" id="ProtNLM"/>
    </source>
</evidence>
<protein>
    <recommendedName>
        <fullName evidence="3">ATP-grasp domain-containing protein</fullName>
    </recommendedName>
</protein>
<evidence type="ECO:0000313" key="1">
    <source>
        <dbReference type="EMBL" id="MET4575426.1"/>
    </source>
</evidence>
<sequence length="140" mass="15078">MEAILLEDVPEQVLLAACKSASLVGDGFYGVDIKVQAGKAFVIEINDNPNLDAGVEDAKQGDEVYRKILRNLLRSFESRHNHSEISKKLAYPENDSHDVHDTFSLTAKSEGCDDSTAANLAFAASSASPPKGVTSLRRSA</sequence>
<dbReference type="Proteomes" id="UP001549320">
    <property type="component" value="Unassembled WGS sequence"/>
</dbReference>
<dbReference type="EMBL" id="JBEPSH010000001">
    <property type="protein sequence ID" value="MET4575426.1"/>
    <property type="molecule type" value="Genomic_DNA"/>
</dbReference>
<accession>A0ABV2Q324</accession>
<dbReference type="RefSeq" id="WP_354440863.1">
    <property type="nucleotide sequence ID" value="NZ_JBEPSH010000001.1"/>
</dbReference>
<reference evidence="1 2" key="1">
    <citation type="submission" date="2024-06" db="EMBL/GenBank/DDBJ databases">
        <title>Sorghum-associated microbial communities from plants grown in Nebraska, USA.</title>
        <authorList>
            <person name="Schachtman D."/>
        </authorList>
    </citation>
    <scope>NUCLEOTIDE SEQUENCE [LARGE SCALE GENOMIC DNA]</scope>
    <source>
        <strain evidence="1 2">2709</strain>
    </source>
</reference>
<keyword evidence="2" id="KW-1185">Reference proteome</keyword>
<gene>
    <name evidence="1" type="ORF">ABIE13_000523</name>
</gene>
<comment type="caution">
    <text evidence="1">The sequence shown here is derived from an EMBL/GenBank/DDBJ whole genome shotgun (WGS) entry which is preliminary data.</text>
</comment>
<organism evidence="1 2">
    <name type="scientific">Ottowia thiooxydans</name>
    <dbReference type="NCBI Taxonomy" id="219182"/>
    <lineage>
        <taxon>Bacteria</taxon>
        <taxon>Pseudomonadati</taxon>
        <taxon>Pseudomonadota</taxon>
        <taxon>Betaproteobacteria</taxon>
        <taxon>Burkholderiales</taxon>
        <taxon>Comamonadaceae</taxon>
        <taxon>Ottowia</taxon>
    </lineage>
</organism>
<proteinExistence type="predicted"/>
<dbReference type="Gene3D" id="3.30.470.20">
    <property type="entry name" value="ATP-grasp fold, B domain"/>
    <property type="match status" value="1"/>
</dbReference>
<name>A0ABV2Q324_9BURK</name>
<dbReference type="SUPFAM" id="SSF56059">
    <property type="entry name" value="Glutathione synthetase ATP-binding domain-like"/>
    <property type="match status" value="1"/>
</dbReference>
<evidence type="ECO:0000313" key="2">
    <source>
        <dbReference type="Proteomes" id="UP001549320"/>
    </source>
</evidence>